<dbReference type="SUPFAM" id="SSF56801">
    <property type="entry name" value="Acetyl-CoA synthetase-like"/>
    <property type="match status" value="1"/>
</dbReference>
<dbReference type="OrthoDB" id="429813at2759"/>
<name>A0A067SL21_GALM3</name>
<evidence type="ECO:0000313" key="5">
    <source>
        <dbReference type="Proteomes" id="UP000027222"/>
    </source>
</evidence>
<dbReference type="InterPro" id="IPR036291">
    <property type="entry name" value="NAD(P)-bd_dom_sf"/>
</dbReference>
<dbReference type="InterPro" id="IPR000873">
    <property type="entry name" value="AMP-dep_synth/lig_dom"/>
</dbReference>
<dbReference type="PROSITE" id="PS00455">
    <property type="entry name" value="AMP_BINDING"/>
    <property type="match status" value="1"/>
</dbReference>
<evidence type="ECO:0000256" key="2">
    <source>
        <dbReference type="ARBA" id="ARBA00022553"/>
    </source>
</evidence>
<dbReference type="InterPro" id="IPR036736">
    <property type="entry name" value="ACP-like_sf"/>
</dbReference>
<dbReference type="PANTHER" id="PTHR43439:SF2">
    <property type="entry name" value="ENZYME, PUTATIVE (JCVI)-RELATED"/>
    <property type="match status" value="1"/>
</dbReference>
<dbReference type="GO" id="GO:0031177">
    <property type="term" value="F:phosphopantetheine binding"/>
    <property type="evidence" value="ECO:0007669"/>
    <property type="project" value="InterPro"/>
</dbReference>
<protein>
    <recommendedName>
        <fullName evidence="3">Polyketide synthase-like phosphopantetheine-binding domain-containing protein</fullName>
    </recommendedName>
</protein>
<dbReference type="Pfam" id="PF00501">
    <property type="entry name" value="AMP-binding"/>
    <property type="match status" value="1"/>
</dbReference>
<dbReference type="EMBL" id="KL142396">
    <property type="protein sequence ID" value="KDR70727.1"/>
    <property type="molecule type" value="Genomic_DNA"/>
</dbReference>
<dbReference type="Gene3D" id="3.40.50.720">
    <property type="entry name" value="NAD(P)-binding Rossmann-like Domain"/>
    <property type="match status" value="1"/>
</dbReference>
<dbReference type="Gene3D" id="1.10.1200.10">
    <property type="entry name" value="ACP-like"/>
    <property type="match status" value="1"/>
</dbReference>
<dbReference type="InterPro" id="IPR051414">
    <property type="entry name" value="Adenylate-forming_Reductase"/>
</dbReference>
<evidence type="ECO:0000256" key="1">
    <source>
        <dbReference type="ARBA" id="ARBA00022450"/>
    </source>
</evidence>
<dbReference type="HOGENOM" id="CLU_002220_1_0_1"/>
<keyword evidence="5" id="KW-1185">Reference proteome</keyword>
<accession>A0A067SL21</accession>
<dbReference type="InterPro" id="IPR020806">
    <property type="entry name" value="PKS_PP-bd"/>
</dbReference>
<evidence type="ECO:0000259" key="3">
    <source>
        <dbReference type="SMART" id="SM00823"/>
    </source>
</evidence>
<gene>
    <name evidence="4" type="ORF">GALMADRAFT_75816</name>
</gene>
<dbReference type="STRING" id="685588.A0A067SL21"/>
<keyword evidence="1" id="KW-0596">Phosphopantetheine</keyword>
<keyword evidence="2" id="KW-0597">Phosphoprotein</keyword>
<sequence length="1102" mass="121320">MPLYSRDFVCPPLDGSLTIPEVLEFHWKHNAELPIYAFCDDGKQTVTEISYLEFGRACHRVAHSIGPKVPSTGGRQVVALIAVVDTMLYQAICVGIMKAGFIPFPISPRNTAAAVLHLLKKSDCHYLLATGNTLKAFLEGLTTEIDTHEPGYQLIVAETPHFHEVYPKLGVECDEDPFTPHPSLRARPQMTDTAIYLHSSGSTGLPKAIPQSHALLIQWASFPCNITFRDHIPRLRMAGMHLPPFHTMAVNSHIVMPLYNCCTVSLFPPVAHHPDKLIVPTMPTPETILEHVRKTKANALISVPAQLQVWAQDQASMDLLSGLEFVMYSGGALSPKLAALLVDSRVKLHAGYGATEFGSPTLIYRRQEDNAIEDWAYMEFSERCKVRWMPQGDGTYECQFLVSLNLGLTHSLPVENLPDARGYATSDLFEPHPTKKHLWKIVGRLDDVIIHSSGEKTVPAPIEDIVISSPYIIGTLMFGRAHHQPGILVEPTASHAISVDDEGQVAAFRNLIWPTVEEANSVAPAFSKIFKEMILITHKGKPLPRAPKGTVMRKSALQTYNQEIEALYATVESTQITESIEPPIAWNKESITQWLLEQAQELNPGKKIGASEDLFERGFDSLSATILRRRITGAIQSLKTSTGATALSAINQNTVYNYPTADALADFLITHLSPGTRLDLPKSRVESVEDMIRKYAFVDTVYVEPIQPGGVSTSSNIVVLLTGSTGHLGPQVLAVLLCDPRVGKVYTLNRTASSAIQKSIFQRHLERFQDMGLDINLLSSDKLRLTECDFSKHNLGLSEPLYGEIRDSVDVFIHSAWRVDFNLSLASFEANIRGTRNLIELARSSPHLHNIKFIFTSSVASAQSWDQSLGSYPEEVVMDAKYSVGTGYGESKYVAERVLATSGLNFTSLRIGQICGGLPIGAWAVTDWVPIMVKSSLALGALPLAGGVISWIPMDVVSNLVLSFAFSRLPLPQAVNILHPRPIEWNAAMKYLAAALVQEAKKSLPFVSFSEWISLLDKHGLPESAKTDVPAQKLLDFFKKLSAADLVISSSGQKAVEAGGMTQFSVENMHSVGDSVGTISPLQYEDIERWVKYWVQAGLFPC</sequence>
<dbReference type="Gene3D" id="3.40.50.12780">
    <property type="entry name" value="N-terminal domain of ligase-like"/>
    <property type="match status" value="1"/>
</dbReference>
<dbReference type="InterPro" id="IPR020845">
    <property type="entry name" value="AMP-binding_CS"/>
</dbReference>
<reference evidence="5" key="1">
    <citation type="journal article" date="2014" name="Proc. Natl. Acad. Sci. U.S.A.">
        <title>Extensive sampling of basidiomycete genomes demonstrates inadequacy of the white-rot/brown-rot paradigm for wood decay fungi.</title>
        <authorList>
            <person name="Riley R."/>
            <person name="Salamov A.A."/>
            <person name="Brown D.W."/>
            <person name="Nagy L.G."/>
            <person name="Floudas D."/>
            <person name="Held B.W."/>
            <person name="Levasseur A."/>
            <person name="Lombard V."/>
            <person name="Morin E."/>
            <person name="Otillar R."/>
            <person name="Lindquist E.A."/>
            <person name="Sun H."/>
            <person name="LaButti K.M."/>
            <person name="Schmutz J."/>
            <person name="Jabbour D."/>
            <person name="Luo H."/>
            <person name="Baker S.E."/>
            <person name="Pisabarro A.G."/>
            <person name="Walton J.D."/>
            <person name="Blanchette R.A."/>
            <person name="Henrissat B."/>
            <person name="Martin F."/>
            <person name="Cullen D."/>
            <person name="Hibbett D.S."/>
            <person name="Grigoriev I.V."/>
        </authorList>
    </citation>
    <scope>NUCLEOTIDE SEQUENCE [LARGE SCALE GENOMIC DNA]</scope>
    <source>
        <strain evidence="5">CBS 339.88</strain>
    </source>
</reference>
<dbReference type="AlphaFoldDB" id="A0A067SL21"/>
<dbReference type="Pfam" id="PF23562">
    <property type="entry name" value="AMP-binding_C_3"/>
    <property type="match status" value="1"/>
</dbReference>
<dbReference type="SUPFAM" id="SSF51735">
    <property type="entry name" value="NAD(P)-binding Rossmann-fold domains"/>
    <property type="match status" value="1"/>
</dbReference>
<feature type="domain" description="Polyketide synthase-like phosphopantetheine-binding" evidence="3">
    <location>
        <begin position="592"/>
        <end position="672"/>
    </location>
</feature>
<dbReference type="InterPro" id="IPR042099">
    <property type="entry name" value="ANL_N_sf"/>
</dbReference>
<dbReference type="PANTHER" id="PTHR43439">
    <property type="entry name" value="PHENYLACETATE-COENZYME A LIGASE"/>
    <property type="match status" value="1"/>
</dbReference>
<dbReference type="SUPFAM" id="SSF47336">
    <property type="entry name" value="ACP-like"/>
    <property type="match status" value="1"/>
</dbReference>
<proteinExistence type="predicted"/>
<dbReference type="Proteomes" id="UP000027222">
    <property type="component" value="Unassembled WGS sequence"/>
</dbReference>
<evidence type="ECO:0000313" key="4">
    <source>
        <dbReference type="EMBL" id="KDR70727.1"/>
    </source>
</evidence>
<dbReference type="Pfam" id="PF07993">
    <property type="entry name" value="NAD_binding_4"/>
    <property type="match status" value="1"/>
</dbReference>
<dbReference type="SMART" id="SM00823">
    <property type="entry name" value="PKS_PP"/>
    <property type="match status" value="1"/>
</dbReference>
<dbReference type="InterPro" id="IPR013120">
    <property type="entry name" value="FAR_NAD-bd"/>
</dbReference>
<organism evidence="4 5">
    <name type="scientific">Galerina marginata (strain CBS 339.88)</name>
    <dbReference type="NCBI Taxonomy" id="685588"/>
    <lineage>
        <taxon>Eukaryota</taxon>
        <taxon>Fungi</taxon>
        <taxon>Dikarya</taxon>
        <taxon>Basidiomycota</taxon>
        <taxon>Agaricomycotina</taxon>
        <taxon>Agaricomycetes</taxon>
        <taxon>Agaricomycetidae</taxon>
        <taxon>Agaricales</taxon>
        <taxon>Agaricineae</taxon>
        <taxon>Strophariaceae</taxon>
        <taxon>Galerina</taxon>
    </lineage>
</organism>